<protein>
    <recommendedName>
        <fullName evidence="8">Transposase</fullName>
    </recommendedName>
</protein>
<proteinExistence type="predicted"/>
<dbReference type="Gene3D" id="1.10.10.1070">
    <property type="entry name" value="Zinc finger, BED domain-containing"/>
    <property type="match status" value="1"/>
</dbReference>
<dbReference type="EMBL" id="JANEYF010003848">
    <property type="protein sequence ID" value="KAJ8933556.1"/>
    <property type="molecule type" value="Genomic_DNA"/>
</dbReference>
<keyword evidence="2" id="KW-0479">Metal-binding</keyword>
<dbReference type="InterPro" id="IPR012337">
    <property type="entry name" value="RNaseH-like_sf"/>
</dbReference>
<dbReference type="PANTHER" id="PTHR46481">
    <property type="entry name" value="ZINC FINGER BED DOMAIN-CONTAINING PROTEIN 4"/>
    <property type="match status" value="1"/>
</dbReference>
<evidence type="ECO:0000256" key="3">
    <source>
        <dbReference type="ARBA" id="ARBA00022771"/>
    </source>
</evidence>
<accession>A0AAV8X4S8</accession>
<dbReference type="GO" id="GO:0005634">
    <property type="term" value="C:nucleus"/>
    <property type="evidence" value="ECO:0007669"/>
    <property type="project" value="UniProtKB-SubCell"/>
</dbReference>
<evidence type="ECO:0008006" key="8">
    <source>
        <dbReference type="Google" id="ProtNLM"/>
    </source>
</evidence>
<dbReference type="SUPFAM" id="SSF53098">
    <property type="entry name" value="Ribonuclease H-like"/>
    <property type="match status" value="1"/>
</dbReference>
<dbReference type="AlphaFoldDB" id="A0AAV8X4S8"/>
<gene>
    <name evidence="6" type="ORF">NQ314_013930</name>
</gene>
<evidence type="ECO:0000256" key="2">
    <source>
        <dbReference type="ARBA" id="ARBA00022723"/>
    </source>
</evidence>
<evidence type="ECO:0000313" key="6">
    <source>
        <dbReference type="EMBL" id="KAJ8933556.1"/>
    </source>
</evidence>
<dbReference type="SUPFAM" id="SSF140996">
    <property type="entry name" value="Hermes dimerisation domain"/>
    <property type="match status" value="1"/>
</dbReference>
<sequence length="574" mass="65187">MKKEFKFSGNTSNLHFHLKRKHPTFTTHERLLEDFEDEIVAGPGVLTTEPTVIGEARPSTSSGLISDEPVPEAPKKELQQTALSFRAAHMSEMRKKKIDKLVIEMICKDFQPISVVEDIGFKNLIKELEPRYNLSSRRTIGRTLLPDAYSQIKTKLMDILKTTITTDIWTSSNTESYITLTCHLILNSNLKSYVLVTAKLSEQHTGEHLANIMRHHFNEWGISNKISAIVRDNAANIKNAVRILNYENLPCAAHTLNLVMTDVLKDIPAFDNIIKTCRSIVGHFKMSVVASDKLTKMQQQMAIGKYLKFKQDVSTRWNSSLLMIQRMVLLKEPLSATMVSLPNCPQSLNNEEWSILEDCALLLKPFELITAELSADSYVTVSIVIPLMRALQTHVSQQKCITPVGQALKDALLQRIGERLIPYERRPLAQAATYLNTRFKKNGIWDRLVCDRGGKFGKKRVNKIVAFPNCNRSNRTINEGASTSAVTEPSEESKTKINIWQTFDNKVKNLIQTKATPLSDSIVILKKYSDLPYENRDVNPLAFWNQTQLLFPQLSNLARKKNCSKQHFHLELLI</sequence>
<evidence type="ECO:0000256" key="4">
    <source>
        <dbReference type="ARBA" id="ARBA00022833"/>
    </source>
</evidence>
<keyword evidence="3" id="KW-0863">Zinc-finger</keyword>
<keyword evidence="5" id="KW-0539">Nucleus</keyword>
<comment type="subcellular location">
    <subcellularLocation>
        <location evidence="1">Nucleus</location>
    </subcellularLocation>
</comment>
<organism evidence="6 7">
    <name type="scientific">Rhamnusium bicolor</name>
    <dbReference type="NCBI Taxonomy" id="1586634"/>
    <lineage>
        <taxon>Eukaryota</taxon>
        <taxon>Metazoa</taxon>
        <taxon>Ecdysozoa</taxon>
        <taxon>Arthropoda</taxon>
        <taxon>Hexapoda</taxon>
        <taxon>Insecta</taxon>
        <taxon>Pterygota</taxon>
        <taxon>Neoptera</taxon>
        <taxon>Endopterygota</taxon>
        <taxon>Coleoptera</taxon>
        <taxon>Polyphaga</taxon>
        <taxon>Cucujiformia</taxon>
        <taxon>Chrysomeloidea</taxon>
        <taxon>Cerambycidae</taxon>
        <taxon>Lepturinae</taxon>
        <taxon>Rhagiini</taxon>
        <taxon>Rhamnusium</taxon>
    </lineage>
</organism>
<evidence type="ECO:0000256" key="1">
    <source>
        <dbReference type="ARBA" id="ARBA00004123"/>
    </source>
</evidence>
<comment type="caution">
    <text evidence="6">The sequence shown here is derived from an EMBL/GenBank/DDBJ whole genome shotgun (WGS) entry which is preliminary data.</text>
</comment>
<dbReference type="InterPro" id="IPR052035">
    <property type="entry name" value="ZnF_BED_domain_contain"/>
</dbReference>
<dbReference type="GO" id="GO:0008270">
    <property type="term" value="F:zinc ion binding"/>
    <property type="evidence" value="ECO:0007669"/>
    <property type="project" value="UniProtKB-KW"/>
</dbReference>
<dbReference type="Proteomes" id="UP001162156">
    <property type="component" value="Unassembled WGS sequence"/>
</dbReference>
<keyword evidence="7" id="KW-1185">Reference proteome</keyword>
<keyword evidence="4" id="KW-0862">Zinc</keyword>
<name>A0AAV8X4S8_9CUCU</name>
<reference evidence="6" key="1">
    <citation type="journal article" date="2023" name="Insect Mol. Biol.">
        <title>Genome sequencing provides insights into the evolution of gene families encoding plant cell wall-degrading enzymes in longhorned beetles.</title>
        <authorList>
            <person name="Shin N.R."/>
            <person name="Okamura Y."/>
            <person name="Kirsch R."/>
            <person name="Pauchet Y."/>
        </authorList>
    </citation>
    <scope>NUCLEOTIDE SEQUENCE</scope>
    <source>
        <strain evidence="6">RBIC_L_NR</strain>
    </source>
</reference>
<dbReference type="PANTHER" id="PTHR46481:SF10">
    <property type="entry name" value="ZINC FINGER BED DOMAIN-CONTAINING PROTEIN 39"/>
    <property type="match status" value="1"/>
</dbReference>
<evidence type="ECO:0000313" key="7">
    <source>
        <dbReference type="Proteomes" id="UP001162156"/>
    </source>
</evidence>
<evidence type="ECO:0000256" key="5">
    <source>
        <dbReference type="ARBA" id="ARBA00023242"/>
    </source>
</evidence>